<feature type="transmembrane region" description="Helical" evidence="7">
    <location>
        <begin position="386"/>
        <end position="406"/>
    </location>
</feature>
<dbReference type="HOGENOM" id="CLU_005170_6_4_7"/>
<dbReference type="Pfam" id="PF03600">
    <property type="entry name" value="CitMHS"/>
    <property type="match status" value="1"/>
</dbReference>
<feature type="transmembrane region" description="Helical" evidence="7">
    <location>
        <begin position="127"/>
        <end position="155"/>
    </location>
</feature>
<keyword evidence="5 7" id="KW-1133">Transmembrane helix</keyword>
<organism evidence="10 11">
    <name type="scientific">Oleidesulfovibrio alaskensis (strain ATCC BAA-1058 / DSM 17464 / G20)</name>
    <name type="common">Desulfovibrio alaskensis</name>
    <dbReference type="NCBI Taxonomy" id="207559"/>
    <lineage>
        <taxon>Bacteria</taxon>
        <taxon>Pseudomonadati</taxon>
        <taxon>Thermodesulfobacteriota</taxon>
        <taxon>Desulfovibrionia</taxon>
        <taxon>Desulfovibrionales</taxon>
        <taxon>Desulfovibrionaceae</taxon>
        <taxon>Oleidesulfovibrio</taxon>
    </lineage>
</organism>
<keyword evidence="11" id="KW-1185">Reference proteome</keyword>
<sequence length="448" mass="47178">MIKRVLPVLGLTALILAVTAGAAFAATAGGHDLTKAYLTLAILGVAAVLFFTEVIPLPITAMLVPVSLSIFDIVPAKAAFANFGNSWVVIFMAMFIVGESTFITGFADKVGKMTVRLSKGSEVRLLIFSMVSVGVLSAFLSNTGTTVVAIPMIMGMCASAGIRPGKILMPVAFAASLGGTMTLVGTPPNGLINSVLEKMGPAGIHPFGFFEFAKFGIILFIAGIAYYALIGHKLLPDSDASCHMDDEEIERPKRPEKMIWSLLIFAFVVVAMATKFLPLVTAAVLGACLVVITGCMTMREAFRSVDWVTIFLFAGMLSMSTAMDKSGAAALIAESVVQHVSNPYGIMFVTCLLTVCITNFMSNTATAALMAPLAIPIAMQSGISPLPLAMGIAMSASACFLTPVATPPNTIVLGPGKYSFLDYVKAGWPLQIISLLLSVAIIPLIWPF</sequence>
<dbReference type="PANTHER" id="PTHR43652">
    <property type="entry name" value="BASIC AMINO ACID ANTIPORTER YFCC-RELATED"/>
    <property type="match status" value="1"/>
</dbReference>
<dbReference type="AlphaFoldDB" id="Q312U3"/>
<feature type="chain" id="PRO_5004220008" evidence="8">
    <location>
        <begin position="26"/>
        <end position="448"/>
    </location>
</feature>
<dbReference type="GO" id="GO:0055085">
    <property type="term" value="P:transmembrane transport"/>
    <property type="evidence" value="ECO:0007669"/>
    <property type="project" value="InterPro"/>
</dbReference>
<reference evidence="10 11" key="1">
    <citation type="journal article" date="2011" name="J. Bacteriol.">
        <title>Complete genome sequence and updated annotation of Desulfovibrio alaskensis G20.</title>
        <authorList>
            <person name="Hauser L.J."/>
            <person name="Land M.L."/>
            <person name="Brown S.D."/>
            <person name="Larimer F."/>
            <person name="Keller K.L."/>
            <person name="Rapp-Giles B.J."/>
            <person name="Price M.N."/>
            <person name="Lin M."/>
            <person name="Bruce D.C."/>
            <person name="Detter J.C."/>
            <person name="Tapia R."/>
            <person name="Han C.S."/>
            <person name="Goodwin L.A."/>
            <person name="Cheng J.F."/>
            <person name="Pitluck S."/>
            <person name="Copeland A."/>
            <person name="Lucas S."/>
            <person name="Nolan M."/>
            <person name="Lapidus A.L."/>
            <person name="Palumbo A.V."/>
            <person name="Wall J.D."/>
        </authorList>
    </citation>
    <scope>NUCLEOTIDE SEQUENCE [LARGE SCALE GENOMIC DNA]</scope>
    <source>
        <strain evidence="11">ATCC BAA 1058 / DSM 17464 / G20</strain>
    </source>
</reference>
<evidence type="ECO:0000256" key="7">
    <source>
        <dbReference type="SAM" id="Phobius"/>
    </source>
</evidence>
<evidence type="ECO:0000256" key="4">
    <source>
        <dbReference type="ARBA" id="ARBA00022737"/>
    </source>
</evidence>
<dbReference type="EMBL" id="CP000112">
    <property type="protein sequence ID" value="ABB38053.1"/>
    <property type="molecule type" value="Genomic_DNA"/>
</dbReference>
<evidence type="ECO:0000256" key="8">
    <source>
        <dbReference type="SAM" id="SignalP"/>
    </source>
</evidence>
<keyword evidence="2" id="KW-0813">Transport</keyword>
<dbReference type="InterPro" id="IPR004680">
    <property type="entry name" value="Cit_transptr-like_dom"/>
</dbReference>
<proteinExistence type="predicted"/>
<feature type="domain" description="Citrate transporter-like" evidence="9">
    <location>
        <begin position="48"/>
        <end position="380"/>
    </location>
</feature>
<evidence type="ECO:0000259" key="9">
    <source>
        <dbReference type="Pfam" id="PF03600"/>
    </source>
</evidence>
<evidence type="ECO:0000256" key="5">
    <source>
        <dbReference type="ARBA" id="ARBA00022989"/>
    </source>
</evidence>
<feature type="transmembrane region" description="Helical" evidence="7">
    <location>
        <begin position="207"/>
        <end position="229"/>
    </location>
</feature>
<dbReference type="GO" id="GO:0005886">
    <property type="term" value="C:plasma membrane"/>
    <property type="evidence" value="ECO:0007669"/>
    <property type="project" value="TreeGrafter"/>
</dbReference>
<dbReference type="PANTHER" id="PTHR43652:SF2">
    <property type="entry name" value="BASIC AMINO ACID ANTIPORTER YFCC-RELATED"/>
    <property type="match status" value="1"/>
</dbReference>
<dbReference type="PROSITE" id="PS01271">
    <property type="entry name" value="NA_SULFATE"/>
    <property type="match status" value="1"/>
</dbReference>
<dbReference type="InterPro" id="IPR051679">
    <property type="entry name" value="DASS-Related_Transporters"/>
</dbReference>
<evidence type="ECO:0000313" key="10">
    <source>
        <dbReference type="EMBL" id="ABB38053.1"/>
    </source>
</evidence>
<keyword evidence="3 7" id="KW-0812">Transmembrane</keyword>
<keyword evidence="8" id="KW-0732">Signal</keyword>
<dbReference type="InterPro" id="IPR031312">
    <property type="entry name" value="Na/sul_symport_CS"/>
</dbReference>
<evidence type="ECO:0000256" key="1">
    <source>
        <dbReference type="ARBA" id="ARBA00004141"/>
    </source>
</evidence>
<dbReference type="CDD" id="cd01115">
    <property type="entry name" value="SLC13_permease"/>
    <property type="match status" value="1"/>
</dbReference>
<evidence type="ECO:0000256" key="3">
    <source>
        <dbReference type="ARBA" id="ARBA00022692"/>
    </source>
</evidence>
<feature type="transmembrane region" description="Helical" evidence="7">
    <location>
        <begin position="305"/>
        <end position="323"/>
    </location>
</feature>
<accession>Q312U3</accession>
<dbReference type="RefSeq" id="WP_011367254.1">
    <property type="nucleotide sequence ID" value="NC_007519.1"/>
</dbReference>
<feature type="transmembrane region" description="Helical" evidence="7">
    <location>
        <begin position="343"/>
        <end position="374"/>
    </location>
</feature>
<comment type="subcellular location">
    <subcellularLocation>
        <location evidence="1">Membrane</location>
        <topology evidence="1">Multi-pass membrane protein</topology>
    </subcellularLocation>
</comment>
<dbReference type="eggNOG" id="COG1055">
    <property type="taxonomic scope" value="Bacteria"/>
</dbReference>
<feature type="transmembrane region" description="Helical" evidence="7">
    <location>
        <begin position="426"/>
        <end position="446"/>
    </location>
</feature>
<keyword evidence="6 7" id="KW-0472">Membrane</keyword>
<dbReference type="STRING" id="207559.Dde_1252"/>
<name>Q312U3_OLEA2</name>
<dbReference type="Proteomes" id="UP000002710">
    <property type="component" value="Chromosome"/>
</dbReference>
<dbReference type="KEGG" id="dde:Dde_1252"/>
<feature type="transmembrane region" description="Helical" evidence="7">
    <location>
        <begin position="41"/>
        <end position="74"/>
    </location>
</feature>
<keyword evidence="4" id="KW-0677">Repeat</keyword>
<evidence type="ECO:0000313" key="11">
    <source>
        <dbReference type="Proteomes" id="UP000002710"/>
    </source>
</evidence>
<gene>
    <name evidence="10" type="ordered locus">Dde_1252</name>
</gene>
<evidence type="ECO:0000256" key="2">
    <source>
        <dbReference type="ARBA" id="ARBA00022448"/>
    </source>
</evidence>
<feature type="transmembrane region" description="Helical" evidence="7">
    <location>
        <begin position="258"/>
        <end position="274"/>
    </location>
</feature>
<evidence type="ECO:0000256" key="6">
    <source>
        <dbReference type="ARBA" id="ARBA00023136"/>
    </source>
</evidence>
<feature type="transmembrane region" description="Helical" evidence="7">
    <location>
        <begin position="86"/>
        <end position="107"/>
    </location>
</feature>
<protein>
    <submittedName>
        <fullName evidence="10">Citrate transporter</fullName>
    </submittedName>
</protein>
<feature type="signal peptide" evidence="8">
    <location>
        <begin position="1"/>
        <end position="25"/>
    </location>
</feature>